<dbReference type="HOGENOM" id="CLU_111658_4_0_1"/>
<feature type="chain" id="PRO_5001599550" evidence="7">
    <location>
        <begin position="20"/>
        <end position="134"/>
    </location>
</feature>
<dbReference type="GO" id="GO:0004521">
    <property type="term" value="F:RNA endonuclease activity"/>
    <property type="evidence" value="ECO:0007669"/>
    <property type="project" value="InterPro"/>
</dbReference>
<proteinExistence type="predicted"/>
<feature type="signal peptide" evidence="7">
    <location>
        <begin position="1"/>
        <end position="19"/>
    </location>
</feature>
<keyword evidence="2 7" id="KW-0732">Signal</keyword>
<dbReference type="EMBL" id="KE361631">
    <property type="protein sequence ID" value="EPQ29272.1"/>
    <property type="molecule type" value="Genomic_DNA"/>
</dbReference>
<gene>
    <name evidence="8" type="ORF">PFL1_03027</name>
</gene>
<dbReference type="GeneID" id="19317139"/>
<dbReference type="InterPro" id="IPR016191">
    <property type="entry name" value="Ribonuclease/ribotoxin"/>
</dbReference>
<evidence type="ECO:0000313" key="9">
    <source>
        <dbReference type="Proteomes" id="UP000053664"/>
    </source>
</evidence>
<dbReference type="InterPro" id="IPR000026">
    <property type="entry name" value="N1-like"/>
</dbReference>
<dbReference type="PANTHER" id="PTHR42104">
    <property type="entry name" value="EXTRACELLULAR GUANYL-SPECIFIC RIBONUCLEASE RNTA (AFU_ORTHOLOGUE AFUA_4G03230)"/>
    <property type="match status" value="1"/>
</dbReference>
<dbReference type="OrthoDB" id="5425539at2759"/>
<dbReference type="AlphaFoldDB" id="A0A061H8P6"/>
<dbReference type="PANTHER" id="PTHR42104:SF1">
    <property type="entry name" value="EXTRACELLULAR GUANYL-SPECIFIC RIBONUCLEASE RNTA (AFU_ORTHOLOGUE AFUA_4G03230)"/>
    <property type="match status" value="1"/>
</dbReference>
<organism evidence="8 9">
    <name type="scientific">Pseudozyma flocculosa PF-1</name>
    <dbReference type="NCBI Taxonomy" id="1277687"/>
    <lineage>
        <taxon>Eukaryota</taxon>
        <taxon>Fungi</taxon>
        <taxon>Dikarya</taxon>
        <taxon>Basidiomycota</taxon>
        <taxon>Ustilaginomycotina</taxon>
        <taxon>Ustilaginomycetes</taxon>
        <taxon>Ustilaginales</taxon>
        <taxon>Ustilaginaceae</taxon>
        <taxon>Pseudozyma</taxon>
    </lineage>
</organism>
<dbReference type="eggNOG" id="ENOG502SA4T">
    <property type="taxonomic scope" value="Eukaryota"/>
</dbReference>
<dbReference type="InterPro" id="IPR048269">
    <property type="entry name" value="RNase_U2"/>
</dbReference>
<dbReference type="GO" id="GO:0016829">
    <property type="term" value="F:lyase activity"/>
    <property type="evidence" value="ECO:0007669"/>
    <property type="project" value="UniProtKB-KW"/>
</dbReference>
<evidence type="ECO:0000256" key="4">
    <source>
        <dbReference type="ARBA" id="ARBA00022801"/>
    </source>
</evidence>
<dbReference type="GO" id="GO:0003723">
    <property type="term" value="F:RNA binding"/>
    <property type="evidence" value="ECO:0007669"/>
    <property type="project" value="InterPro"/>
</dbReference>
<sequence>MKAVFFSLVAVVAAGLASACSPPSSISCGYNTWSYNDLQTAIEAAQYDASIGDYPDNYPHSYYQYADEGIQLCCNSNGPYSEFPLVDNGPYYSTSDNYVSPGPDRVIYVTATGEYCATVTHTGAPTRNGFVQCY</sequence>
<dbReference type="RefSeq" id="XP_007878735.1">
    <property type="nucleotide sequence ID" value="XM_007880544.1"/>
</dbReference>
<keyword evidence="6" id="KW-0456">Lyase</keyword>
<dbReference type="Proteomes" id="UP000053664">
    <property type="component" value="Unassembled WGS sequence"/>
</dbReference>
<dbReference type="KEGG" id="pfp:PFL1_03027"/>
<dbReference type="Pfam" id="PF00545">
    <property type="entry name" value="Ribonuclease"/>
    <property type="match status" value="1"/>
</dbReference>
<evidence type="ECO:0000313" key="8">
    <source>
        <dbReference type="EMBL" id="EPQ29272.1"/>
    </source>
</evidence>
<dbReference type="GO" id="GO:0016787">
    <property type="term" value="F:hydrolase activity"/>
    <property type="evidence" value="ECO:0007669"/>
    <property type="project" value="UniProtKB-KW"/>
</dbReference>
<dbReference type="PIRSF" id="PIRSF037430">
    <property type="entry name" value="RNase_U2"/>
    <property type="match status" value="1"/>
</dbReference>
<evidence type="ECO:0000256" key="3">
    <source>
        <dbReference type="ARBA" id="ARBA00022759"/>
    </source>
</evidence>
<dbReference type="SUPFAM" id="SSF53933">
    <property type="entry name" value="Microbial ribonucleases"/>
    <property type="match status" value="1"/>
</dbReference>
<evidence type="ECO:0000256" key="6">
    <source>
        <dbReference type="ARBA" id="ARBA00023239"/>
    </source>
</evidence>
<evidence type="ECO:0000256" key="5">
    <source>
        <dbReference type="ARBA" id="ARBA00023157"/>
    </source>
</evidence>
<name>A0A061H8P6_9BASI</name>
<evidence type="ECO:0000256" key="2">
    <source>
        <dbReference type="ARBA" id="ARBA00022729"/>
    </source>
</evidence>
<reference evidence="8 9" key="1">
    <citation type="journal article" date="2013" name="Plant Cell">
        <title>The transition from a phytopathogenic smut ancestor to an anamorphic biocontrol agent deciphered by comparative whole-genome analysis.</title>
        <authorList>
            <person name="Lefebvre F."/>
            <person name="Joly D.L."/>
            <person name="Labbe C."/>
            <person name="Teichmann B."/>
            <person name="Linning R."/>
            <person name="Belzile F."/>
            <person name="Bakkeren G."/>
            <person name="Belanger R.R."/>
        </authorList>
    </citation>
    <scope>NUCLEOTIDE SEQUENCE [LARGE SCALE GENOMIC DNA]</scope>
    <source>
        <strain evidence="8 9">PF-1</strain>
    </source>
</reference>
<evidence type="ECO:0000256" key="1">
    <source>
        <dbReference type="ARBA" id="ARBA00022722"/>
    </source>
</evidence>
<keyword evidence="4" id="KW-0378">Hydrolase</keyword>
<keyword evidence="3" id="KW-0255">Endonuclease</keyword>
<dbReference type="Gene3D" id="3.10.450.30">
    <property type="entry name" value="Microbial ribonucleases"/>
    <property type="match status" value="1"/>
</dbReference>
<accession>A0A061H8P6</accession>
<protein>
    <submittedName>
        <fullName evidence="8">Uncharacterized protein</fullName>
    </submittedName>
</protein>
<keyword evidence="1" id="KW-0540">Nuclease</keyword>
<keyword evidence="5" id="KW-1015">Disulfide bond</keyword>
<evidence type="ECO:0000256" key="7">
    <source>
        <dbReference type="SAM" id="SignalP"/>
    </source>
</evidence>
<dbReference type="PROSITE" id="PS51257">
    <property type="entry name" value="PROKAR_LIPOPROTEIN"/>
    <property type="match status" value="1"/>
</dbReference>